<dbReference type="Proteomes" id="UP000199462">
    <property type="component" value="Unassembled WGS sequence"/>
</dbReference>
<evidence type="ECO:0000256" key="1">
    <source>
        <dbReference type="ARBA" id="ARBA00004141"/>
    </source>
</evidence>
<sequence>MKKSKQSKTLLGIFIIFVIVFLNALGPFFQLQQIATMGLLPILAGIAFLYDGKSIHTKNKEFIIFLMILLLSFTTIYYFKGFDEFTTTLSSLFGAVVAAYIAIGLTKKVDFSLFFHIGYIFSILTLFIIMIINGNISANFASAIDFRDRFMLNANAYSYFCIFANFSLFYLYLKFKNKLLFLSTLILPLLFLVIAFTTQSRAGLLLITTINICFWLFINKPINPSKFRKITRKFVIILALIILGFQFLKIYQGSRIQNRVTQTANKKDSREILIEEGIEVFIQNPILGVGLGQFPFYSKYRLFTHNSYTEILAEQGVIGGILLFSFYLIPTFKSIKNYRSDKNNPLYKFYLLFFITFLIYNNFYVFYKFPFSMMYFFLIISLQKNDTITKLN</sequence>
<keyword evidence="8" id="KW-1185">Reference proteome</keyword>
<dbReference type="PANTHER" id="PTHR37422:SF13">
    <property type="entry name" value="LIPOPOLYSACCHARIDE BIOSYNTHESIS PROTEIN PA4999-RELATED"/>
    <property type="match status" value="1"/>
</dbReference>
<feature type="transmembrane region" description="Helical" evidence="5">
    <location>
        <begin position="156"/>
        <end position="172"/>
    </location>
</feature>
<feature type="transmembrane region" description="Helical" evidence="5">
    <location>
        <begin position="349"/>
        <end position="367"/>
    </location>
</feature>
<accession>A0A1I6JSN9</accession>
<organism evidence="7 8">
    <name type="scientific">Maribacter stanieri</name>
    <dbReference type="NCBI Taxonomy" id="440514"/>
    <lineage>
        <taxon>Bacteria</taxon>
        <taxon>Pseudomonadati</taxon>
        <taxon>Bacteroidota</taxon>
        <taxon>Flavobacteriia</taxon>
        <taxon>Flavobacteriales</taxon>
        <taxon>Flavobacteriaceae</taxon>
        <taxon>Maribacter</taxon>
    </lineage>
</organism>
<dbReference type="RefSeq" id="WP_091904027.1">
    <property type="nucleotide sequence ID" value="NZ_CANMNE010000005.1"/>
</dbReference>
<dbReference type="STRING" id="440514.SAMN04488010_2961"/>
<name>A0A1I6JSN9_9FLAO</name>
<keyword evidence="4 5" id="KW-0472">Membrane</keyword>
<feature type="transmembrane region" description="Helical" evidence="5">
    <location>
        <begin position="9"/>
        <end position="28"/>
    </location>
</feature>
<feature type="transmembrane region" description="Helical" evidence="5">
    <location>
        <begin position="179"/>
        <end position="196"/>
    </location>
</feature>
<dbReference type="InterPro" id="IPR007016">
    <property type="entry name" value="O-antigen_ligase-rel_domated"/>
</dbReference>
<gene>
    <name evidence="7" type="ORF">SAMN04488010_2961</name>
</gene>
<feature type="transmembrane region" description="Helical" evidence="5">
    <location>
        <begin position="34"/>
        <end position="50"/>
    </location>
</feature>
<feature type="transmembrane region" description="Helical" evidence="5">
    <location>
        <begin position="62"/>
        <end position="79"/>
    </location>
</feature>
<feature type="transmembrane region" description="Helical" evidence="5">
    <location>
        <begin position="230"/>
        <end position="248"/>
    </location>
</feature>
<keyword evidence="2 5" id="KW-0812">Transmembrane</keyword>
<protein>
    <submittedName>
        <fullName evidence="7">O-antigen ligase</fullName>
    </submittedName>
</protein>
<evidence type="ECO:0000313" key="7">
    <source>
        <dbReference type="EMBL" id="SFR81977.1"/>
    </source>
</evidence>
<proteinExistence type="predicted"/>
<keyword evidence="3 5" id="KW-1133">Transmembrane helix</keyword>
<dbReference type="Pfam" id="PF04932">
    <property type="entry name" value="Wzy_C"/>
    <property type="match status" value="1"/>
</dbReference>
<feature type="transmembrane region" description="Helical" evidence="5">
    <location>
        <begin position="85"/>
        <end position="106"/>
    </location>
</feature>
<feature type="transmembrane region" description="Helical" evidence="5">
    <location>
        <begin position="311"/>
        <end position="329"/>
    </location>
</feature>
<dbReference type="AlphaFoldDB" id="A0A1I6JSN9"/>
<evidence type="ECO:0000256" key="5">
    <source>
        <dbReference type="SAM" id="Phobius"/>
    </source>
</evidence>
<feature type="domain" description="O-antigen ligase-related" evidence="6">
    <location>
        <begin position="189"/>
        <end position="324"/>
    </location>
</feature>
<keyword evidence="7" id="KW-0436">Ligase</keyword>
<evidence type="ECO:0000256" key="4">
    <source>
        <dbReference type="ARBA" id="ARBA00023136"/>
    </source>
</evidence>
<comment type="subcellular location">
    <subcellularLocation>
        <location evidence="1">Membrane</location>
        <topology evidence="1">Multi-pass membrane protein</topology>
    </subcellularLocation>
</comment>
<evidence type="ECO:0000259" key="6">
    <source>
        <dbReference type="Pfam" id="PF04932"/>
    </source>
</evidence>
<evidence type="ECO:0000256" key="2">
    <source>
        <dbReference type="ARBA" id="ARBA00022692"/>
    </source>
</evidence>
<dbReference type="EMBL" id="FOYX01000003">
    <property type="protein sequence ID" value="SFR81977.1"/>
    <property type="molecule type" value="Genomic_DNA"/>
</dbReference>
<dbReference type="InterPro" id="IPR051533">
    <property type="entry name" value="WaaL-like"/>
</dbReference>
<dbReference type="GO" id="GO:0016874">
    <property type="term" value="F:ligase activity"/>
    <property type="evidence" value="ECO:0007669"/>
    <property type="project" value="UniProtKB-KW"/>
</dbReference>
<reference evidence="8" key="1">
    <citation type="submission" date="2016-10" db="EMBL/GenBank/DDBJ databases">
        <authorList>
            <person name="Varghese N."/>
            <person name="Submissions S."/>
        </authorList>
    </citation>
    <scope>NUCLEOTIDE SEQUENCE [LARGE SCALE GENOMIC DNA]</scope>
    <source>
        <strain evidence="8">DSM 19891</strain>
    </source>
</reference>
<feature type="transmembrane region" description="Helical" evidence="5">
    <location>
        <begin position="202"/>
        <end position="218"/>
    </location>
</feature>
<evidence type="ECO:0000256" key="3">
    <source>
        <dbReference type="ARBA" id="ARBA00022989"/>
    </source>
</evidence>
<feature type="transmembrane region" description="Helical" evidence="5">
    <location>
        <begin position="113"/>
        <end position="136"/>
    </location>
</feature>
<dbReference type="GO" id="GO:0016020">
    <property type="term" value="C:membrane"/>
    <property type="evidence" value="ECO:0007669"/>
    <property type="project" value="UniProtKB-SubCell"/>
</dbReference>
<evidence type="ECO:0000313" key="8">
    <source>
        <dbReference type="Proteomes" id="UP000199462"/>
    </source>
</evidence>
<dbReference type="PANTHER" id="PTHR37422">
    <property type="entry name" value="TEICHURONIC ACID BIOSYNTHESIS PROTEIN TUAE"/>
    <property type="match status" value="1"/>
</dbReference>